<dbReference type="InterPro" id="IPR029044">
    <property type="entry name" value="Nucleotide-diphossugar_trans"/>
</dbReference>
<evidence type="ECO:0000256" key="1">
    <source>
        <dbReference type="ARBA" id="ARBA00022679"/>
    </source>
</evidence>
<evidence type="ECO:0000313" key="2">
    <source>
        <dbReference type="EMBL" id="CAB5223506.1"/>
    </source>
</evidence>
<proteinExistence type="predicted"/>
<dbReference type="InterPro" id="IPR051706">
    <property type="entry name" value="Glycosyltransferase_domain"/>
</dbReference>
<dbReference type="SUPFAM" id="SSF53448">
    <property type="entry name" value="Nucleotide-diphospho-sugar transferases"/>
    <property type="match status" value="1"/>
</dbReference>
<dbReference type="Gene3D" id="3.90.550.20">
    <property type="match status" value="1"/>
</dbReference>
<dbReference type="Pfam" id="PF04488">
    <property type="entry name" value="Gly_transf_sug"/>
    <property type="match status" value="1"/>
</dbReference>
<accession>A0A6J7WZQ6</accession>
<protein>
    <submittedName>
        <fullName evidence="2">Uncharacterized protein</fullName>
    </submittedName>
</protein>
<dbReference type="PANTHER" id="PTHR32385:SF15">
    <property type="entry name" value="INOSITOL PHOSPHOCERAMIDE MANNOSYLTRANSFERASE 1"/>
    <property type="match status" value="1"/>
</dbReference>
<dbReference type="GO" id="GO:0016020">
    <property type="term" value="C:membrane"/>
    <property type="evidence" value="ECO:0007669"/>
    <property type="project" value="GOC"/>
</dbReference>
<name>A0A6J7WZQ6_9CAUD</name>
<dbReference type="PANTHER" id="PTHR32385">
    <property type="entry name" value="MANNOSYL PHOSPHORYLINOSITOL CERAMIDE SYNTHASE"/>
    <property type="match status" value="1"/>
</dbReference>
<dbReference type="EMBL" id="LR798321">
    <property type="protein sequence ID" value="CAB5223506.1"/>
    <property type="molecule type" value="Genomic_DNA"/>
</dbReference>
<organism evidence="2">
    <name type="scientific">uncultured Caudovirales phage</name>
    <dbReference type="NCBI Taxonomy" id="2100421"/>
    <lineage>
        <taxon>Viruses</taxon>
        <taxon>Duplodnaviria</taxon>
        <taxon>Heunggongvirae</taxon>
        <taxon>Uroviricota</taxon>
        <taxon>Caudoviricetes</taxon>
        <taxon>Peduoviridae</taxon>
        <taxon>Maltschvirus</taxon>
        <taxon>Maltschvirus maltsch</taxon>
    </lineage>
</organism>
<dbReference type="InterPro" id="IPR007577">
    <property type="entry name" value="GlycoTrfase_DXD_sugar-bd_CS"/>
</dbReference>
<dbReference type="GO" id="GO:0000030">
    <property type="term" value="F:mannosyltransferase activity"/>
    <property type="evidence" value="ECO:0007669"/>
    <property type="project" value="TreeGrafter"/>
</dbReference>
<sequence>MPISQIFLSDDEDQKLSPFLRHATSTVQGAFPDQEHTIYNKESLRQFIADNYDLDVLWAYDSLRPYSYKADLGRFCLLNKLGGWYFDIAVRAAHQPVTVGSRIEFLAFRDIQRFSYTSWACATTVLYSKPDNTALVTAIQMIVKNCHEQYYGITPLCPTGPTLLGAALAANGGNANHVFGDYLELTPTHEQKNRAFVLPDGTIMAWSKPSGGGDLTGVGAKGVNNYNELWHARSVYATV</sequence>
<reference evidence="2" key="1">
    <citation type="submission" date="2020-05" db="EMBL/GenBank/DDBJ databases">
        <authorList>
            <person name="Chiriac C."/>
            <person name="Salcher M."/>
            <person name="Ghai R."/>
            <person name="Kavagutti S V."/>
        </authorList>
    </citation>
    <scope>NUCLEOTIDE SEQUENCE</scope>
</reference>
<dbReference type="GO" id="GO:0051999">
    <property type="term" value="P:mannosyl-inositol phosphorylceramide biosynthetic process"/>
    <property type="evidence" value="ECO:0007669"/>
    <property type="project" value="TreeGrafter"/>
</dbReference>
<keyword evidence="1" id="KW-0808">Transferase</keyword>
<gene>
    <name evidence="2" type="ORF">UFOVP383_104</name>
</gene>